<dbReference type="EMBL" id="DXIE01000057">
    <property type="protein sequence ID" value="HIV63085.1"/>
    <property type="molecule type" value="Genomic_DNA"/>
</dbReference>
<sequence length="189" mass="21205">MKVGILEGIISNAYLFNGEYKKAIDGFKAAISSFDDIVDGVEKDVANKHKLTAINGMMIAMKRLGNNSDAVALCHEAFNNIETTCPQHFPIIITLCSILIELYQDSLKKDDTVFTEICNKLSILLSSESMDHETKGYVYCVYGSLYMAIEDNVSAKQYYQTAKKEFLVVNSRYLNEVEQALDLLENNCD</sequence>
<evidence type="ECO:0000313" key="2">
    <source>
        <dbReference type="Proteomes" id="UP000886808"/>
    </source>
</evidence>
<protein>
    <recommendedName>
        <fullName evidence="3">Tetratricopeptide repeat protein</fullName>
    </recommendedName>
</protein>
<comment type="caution">
    <text evidence="1">The sequence shown here is derived from an EMBL/GenBank/DDBJ whole genome shotgun (WGS) entry which is preliminary data.</text>
</comment>
<proteinExistence type="predicted"/>
<name>A0A9D1PJV6_9FIRM</name>
<dbReference type="InterPro" id="IPR011990">
    <property type="entry name" value="TPR-like_helical_dom_sf"/>
</dbReference>
<dbReference type="Gene3D" id="1.25.40.10">
    <property type="entry name" value="Tetratricopeptide repeat domain"/>
    <property type="match status" value="1"/>
</dbReference>
<evidence type="ECO:0008006" key="3">
    <source>
        <dbReference type="Google" id="ProtNLM"/>
    </source>
</evidence>
<gene>
    <name evidence="1" type="ORF">H9746_09665</name>
</gene>
<organism evidence="1 2">
    <name type="scientific">Candidatus Butyricicoccus avistercoris</name>
    <dbReference type="NCBI Taxonomy" id="2838518"/>
    <lineage>
        <taxon>Bacteria</taxon>
        <taxon>Bacillati</taxon>
        <taxon>Bacillota</taxon>
        <taxon>Clostridia</taxon>
        <taxon>Eubacteriales</taxon>
        <taxon>Butyricicoccaceae</taxon>
        <taxon>Butyricicoccus</taxon>
    </lineage>
</organism>
<dbReference type="Proteomes" id="UP000886808">
    <property type="component" value="Unassembled WGS sequence"/>
</dbReference>
<dbReference type="AlphaFoldDB" id="A0A9D1PJV6"/>
<accession>A0A9D1PJV6</accession>
<dbReference type="SUPFAM" id="SSF48452">
    <property type="entry name" value="TPR-like"/>
    <property type="match status" value="1"/>
</dbReference>
<reference evidence="1" key="1">
    <citation type="journal article" date="2021" name="PeerJ">
        <title>Extensive microbial diversity within the chicken gut microbiome revealed by metagenomics and culture.</title>
        <authorList>
            <person name="Gilroy R."/>
            <person name="Ravi A."/>
            <person name="Getino M."/>
            <person name="Pursley I."/>
            <person name="Horton D.L."/>
            <person name="Alikhan N.F."/>
            <person name="Baker D."/>
            <person name="Gharbi K."/>
            <person name="Hall N."/>
            <person name="Watson M."/>
            <person name="Adriaenssens E.M."/>
            <person name="Foster-Nyarko E."/>
            <person name="Jarju S."/>
            <person name="Secka A."/>
            <person name="Antonio M."/>
            <person name="Oren A."/>
            <person name="Chaudhuri R.R."/>
            <person name="La Ragione R."/>
            <person name="Hildebrand F."/>
            <person name="Pallen M.J."/>
        </authorList>
    </citation>
    <scope>NUCLEOTIDE SEQUENCE</scope>
    <source>
        <strain evidence="1">CHK193-4272</strain>
    </source>
</reference>
<evidence type="ECO:0000313" key="1">
    <source>
        <dbReference type="EMBL" id="HIV63085.1"/>
    </source>
</evidence>
<reference evidence="1" key="2">
    <citation type="submission" date="2021-04" db="EMBL/GenBank/DDBJ databases">
        <authorList>
            <person name="Gilroy R."/>
        </authorList>
    </citation>
    <scope>NUCLEOTIDE SEQUENCE</scope>
    <source>
        <strain evidence="1">CHK193-4272</strain>
    </source>
</reference>